<reference evidence="1 2" key="1">
    <citation type="submission" date="2024-05" db="EMBL/GenBank/DDBJ databases">
        <title>Haplotype-resolved chromosome-level genome assembly of Huyou (Citrus changshanensis).</title>
        <authorList>
            <person name="Miao C."/>
            <person name="Chen W."/>
            <person name="Wu Y."/>
            <person name="Wang L."/>
            <person name="Zhao S."/>
            <person name="Grierson D."/>
            <person name="Xu C."/>
            <person name="Chen K."/>
        </authorList>
    </citation>
    <scope>NUCLEOTIDE SEQUENCE [LARGE SCALE GENOMIC DNA]</scope>
    <source>
        <strain evidence="1">01-14</strain>
        <tissue evidence="1">Leaf</tissue>
    </source>
</reference>
<gene>
    <name evidence="1" type="ORF">WN944_002748</name>
</gene>
<dbReference type="AlphaFoldDB" id="A0AAP0MJQ8"/>
<evidence type="ECO:0000313" key="2">
    <source>
        <dbReference type="Proteomes" id="UP001428341"/>
    </source>
</evidence>
<sequence>MPIQLIYSNSGEVLRNINGDSCSAGLDACGSDCDSGCKSFYGAQGQGSCGMCTCFYPFDAQPAPPLPPLANTDLSEICRAKCRDK</sequence>
<name>A0AAP0MJQ8_9ROSI</name>
<dbReference type="Proteomes" id="UP001428341">
    <property type="component" value="Unassembled WGS sequence"/>
</dbReference>
<proteinExistence type="predicted"/>
<keyword evidence="2" id="KW-1185">Reference proteome</keyword>
<evidence type="ECO:0000313" key="1">
    <source>
        <dbReference type="EMBL" id="KAK9210378.1"/>
    </source>
</evidence>
<comment type="caution">
    <text evidence="1">The sequence shown here is derived from an EMBL/GenBank/DDBJ whole genome shotgun (WGS) entry which is preliminary data.</text>
</comment>
<protein>
    <submittedName>
        <fullName evidence="1">Uncharacterized protein</fullName>
    </submittedName>
</protein>
<organism evidence="1 2">
    <name type="scientific">Citrus x changshan-huyou</name>
    <dbReference type="NCBI Taxonomy" id="2935761"/>
    <lineage>
        <taxon>Eukaryota</taxon>
        <taxon>Viridiplantae</taxon>
        <taxon>Streptophyta</taxon>
        <taxon>Embryophyta</taxon>
        <taxon>Tracheophyta</taxon>
        <taxon>Spermatophyta</taxon>
        <taxon>Magnoliopsida</taxon>
        <taxon>eudicotyledons</taxon>
        <taxon>Gunneridae</taxon>
        <taxon>Pentapetalae</taxon>
        <taxon>rosids</taxon>
        <taxon>malvids</taxon>
        <taxon>Sapindales</taxon>
        <taxon>Rutaceae</taxon>
        <taxon>Aurantioideae</taxon>
        <taxon>Citrus</taxon>
    </lineage>
</organism>
<accession>A0AAP0MJQ8</accession>
<dbReference type="EMBL" id="JBCGBO010000004">
    <property type="protein sequence ID" value="KAK9210378.1"/>
    <property type="molecule type" value="Genomic_DNA"/>
</dbReference>